<name>D2V8U3_NAEGR</name>
<evidence type="ECO:0000259" key="1">
    <source>
        <dbReference type="Pfam" id="PF13475"/>
    </source>
</evidence>
<dbReference type="Pfam" id="PF13475">
    <property type="entry name" value="DUF4116"/>
    <property type="match status" value="3"/>
</dbReference>
<evidence type="ECO:0000313" key="3">
    <source>
        <dbReference type="Proteomes" id="UP000006671"/>
    </source>
</evidence>
<dbReference type="GeneID" id="8859734"/>
<feature type="domain" description="DUF4116" evidence="1">
    <location>
        <begin position="339"/>
        <end position="387"/>
    </location>
</feature>
<evidence type="ECO:0000313" key="2">
    <source>
        <dbReference type="EMBL" id="EFC46753.1"/>
    </source>
</evidence>
<dbReference type="EMBL" id="GG738857">
    <property type="protein sequence ID" value="EFC46753.1"/>
    <property type="molecule type" value="Genomic_DNA"/>
</dbReference>
<organism evidence="3">
    <name type="scientific">Naegleria gruberi</name>
    <name type="common">Amoeba</name>
    <dbReference type="NCBI Taxonomy" id="5762"/>
    <lineage>
        <taxon>Eukaryota</taxon>
        <taxon>Discoba</taxon>
        <taxon>Heterolobosea</taxon>
        <taxon>Tetramitia</taxon>
        <taxon>Eutetramitia</taxon>
        <taxon>Vahlkampfiidae</taxon>
        <taxon>Naegleria</taxon>
    </lineage>
</organism>
<dbReference type="AlphaFoldDB" id="D2V8U3"/>
<dbReference type="Proteomes" id="UP000006671">
    <property type="component" value="Unassembled WGS sequence"/>
</dbReference>
<feature type="domain" description="DUF4116" evidence="1">
    <location>
        <begin position="163"/>
        <end position="210"/>
    </location>
</feature>
<dbReference type="RefSeq" id="XP_002679497.1">
    <property type="nucleotide sequence ID" value="XM_002679451.1"/>
</dbReference>
<dbReference type="InterPro" id="IPR025197">
    <property type="entry name" value="DUF4116"/>
</dbReference>
<proteinExistence type="predicted"/>
<accession>D2V8U3</accession>
<sequence length="472" mass="54246">MYSRTFEWASEELRSDKKLIMEALVKMSSFPALEFISDSLKKDQEFISKMIEQNPILMDGASEYNINFIKEAIRKGLKKFPPKKVAVVDRKEMLEKFKKKEIEFWDLPEKFKKDDEFCLIAIQRSLNIMQEIGPNLSREMIIKAVREASFLAFYHADENLKKDKLLIGRLIKIDPHVLLFADKEVRKDRTIISDAVKLDVETLNYATNDILKDVQFVQKIKSTGGSKDSKNHKEVILLALSYAPEIAAIIPLSLKKNKEFMLQAINAGGSEVLHHLHESLKDDKEFILKAIKSIEYCSMLAECLPESLLSDKEIVLAVVEKDPGSFNHFKNLSDIPFTREMILKVVKESASAYKGIPEEFKKDKEIALETMKGGLAYLISKVPDELKKDREFILKCSQENPEVVRYCIDDFRFDSEFCLQAIRLNGCVLGKVLIDKTREMEIEAVKQNGFFLPSSEILGELLKIRMEHFNSI</sequence>
<protein>
    <submittedName>
        <fullName evidence="2">Predicted protein</fullName>
    </submittedName>
</protein>
<dbReference type="VEuPathDB" id="AmoebaDB:NAEGRDRAFT_65283"/>
<dbReference type="KEGG" id="ngr:NAEGRDRAFT_65283"/>
<feature type="domain" description="DUF4116" evidence="1">
    <location>
        <begin position="389"/>
        <end position="429"/>
    </location>
</feature>
<gene>
    <name evidence="2" type="ORF">NAEGRDRAFT_65283</name>
</gene>
<reference evidence="2 3" key="1">
    <citation type="journal article" date="2010" name="Cell">
        <title>The genome of Naegleria gruberi illuminates early eukaryotic versatility.</title>
        <authorList>
            <person name="Fritz-Laylin L.K."/>
            <person name="Prochnik S.E."/>
            <person name="Ginger M.L."/>
            <person name="Dacks J.B."/>
            <person name="Carpenter M.L."/>
            <person name="Field M.C."/>
            <person name="Kuo A."/>
            <person name="Paredez A."/>
            <person name="Chapman J."/>
            <person name="Pham J."/>
            <person name="Shu S."/>
            <person name="Neupane R."/>
            <person name="Cipriano M."/>
            <person name="Mancuso J."/>
            <person name="Tu H."/>
            <person name="Salamov A."/>
            <person name="Lindquist E."/>
            <person name="Shapiro H."/>
            <person name="Lucas S."/>
            <person name="Grigoriev I.V."/>
            <person name="Cande W.Z."/>
            <person name="Fulton C."/>
            <person name="Rokhsar D.S."/>
            <person name="Dawson S.C."/>
        </authorList>
    </citation>
    <scope>NUCLEOTIDE SEQUENCE [LARGE SCALE GENOMIC DNA]</scope>
    <source>
        <strain evidence="2 3">NEG-M</strain>
    </source>
</reference>
<keyword evidence="3" id="KW-1185">Reference proteome</keyword>
<dbReference type="InParanoid" id="D2V8U3"/>